<dbReference type="InterPro" id="IPR041664">
    <property type="entry name" value="AAA_16"/>
</dbReference>
<dbReference type="OrthoDB" id="5509004at2"/>
<protein>
    <recommendedName>
        <fullName evidence="3">Bacterial transcriptional activator domain-containing protein</fullName>
    </recommendedName>
</protein>
<evidence type="ECO:0000259" key="3">
    <source>
        <dbReference type="SMART" id="SM01043"/>
    </source>
</evidence>
<dbReference type="PANTHER" id="PTHR16305">
    <property type="entry name" value="TESTICULAR SOLUBLE ADENYLYL CYCLASE"/>
    <property type="match status" value="1"/>
</dbReference>
<sequence>MTVALRFLGVPSILYNQQSQSLPSKAVALLGYLAATIQPQRREHLLALLWAESSDEAARKNLRNTLWTIRRSLGGEIILADDDRLRLHPDCVVDLWQLRSLAEGLVQPSVESLLQLAQGPLLDGLMLPDAPDFDLWLVTEREQVHLTVMRLFQTAISNYQKQQQWSHVLTLARAALRFDPLSESLYQAIIEAHWRQGERAEALRQYEMLSTTLQRELGIEPLPETQMLRQHILQTNPLLSPTNAHEPAKPMLANPAPEPKPVLKPIKRPAPRETPFVGRQYEQLLLNQALMRSNERGLQVVLITGEIGVGKSRLWQEWAQQLPADSTMLSMHCLESTRSLPFAPVTELFGQRLCLSRLFAGDSAVDPMWLAEVARLLPQLRGHVPNLPEPPVLPADEERRRMFEAFAQCLRAVMTNHLVIGIDDLHWADQATAEWLDYVVDRLRDLPIVLVVTYRSEEANTRLQRLVVGWQRGSLVTRIDVPRLDQAETRQLLSELGYANPDDQTLLERSAGNPLFLLELCRTVDPTDVPPMLVDVLSTRLARLPERASQIVQAAAVLDPLFSYNVLRETGGRSDEDTLDGLDGLLNAAVLKEQGDSYTFSHPLIATVVRNSLSRARRTFLHRRAAQALQNEYSDHRAIAGRLLLHYREAGEAKLAASYADQALEHALSLSAPNEAVAFGQQAIELDPTPERYCRLGDALEWNSEVPAAREVYHTALAQYEAQANWLRVVAVCTKLGRTYLVVGRPEVVIEWAERGLAIYHKHSLENQLLEAELLLLLAISQRLAGYPLNVAYENIQAALKVATAQQNHSLIGRCQFELGNILAQRGEIKAAVETFALAISSTAATNEQYQIILGYNNAAYNATLIGDLATAHSHIEAGLRLAEQLALRVPLQYLYSTRGEIALAEKHWDEAEAWFERGISVAQANGNAAQVANYRANLGLVARGRGDLDQALVLMRTALSEVELLTAPFLQTQINIWLAEIWQERHDYLAANAALQRAKQAVTSEQGFLYSRVQQLQSQLGNLQPAMAQQRSI</sequence>
<accession>A0A0N8GR62</accession>
<feature type="domain" description="Bacterial transcriptional activator" evidence="3">
    <location>
        <begin position="93"/>
        <end position="233"/>
    </location>
</feature>
<comment type="caution">
    <text evidence="4">The sequence shown here is derived from an EMBL/GenBank/DDBJ whole genome shotgun (WGS) entry which is preliminary data.</text>
</comment>
<proteinExistence type="predicted"/>
<dbReference type="Pfam" id="PF13191">
    <property type="entry name" value="AAA_16"/>
    <property type="match status" value="1"/>
</dbReference>
<reference evidence="4 5" key="1">
    <citation type="submission" date="2015-07" db="EMBL/GenBank/DDBJ databases">
        <title>Whole genome sequence of Herpetosiphon geysericola DSM 7119.</title>
        <authorList>
            <person name="Hemp J."/>
            <person name="Ward L.M."/>
            <person name="Pace L.A."/>
            <person name="Fischer W.W."/>
        </authorList>
    </citation>
    <scope>NUCLEOTIDE SEQUENCE [LARGE SCALE GENOMIC DNA]</scope>
    <source>
        <strain evidence="4 5">DSM 7119</strain>
    </source>
</reference>
<evidence type="ECO:0000313" key="4">
    <source>
        <dbReference type="EMBL" id="KPL85610.1"/>
    </source>
</evidence>
<dbReference type="STRING" id="70996.SE18_18585"/>
<evidence type="ECO:0000256" key="2">
    <source>
        <dbReference type="ARBA" id="ARBA00022840"/>
    </source>
</evidence>
<dbReference type="PANTHER" id="PTHR16305:SF28">
    <property type="entry name" value="GUANYLATE CYCLASE DOMAIN-CONTAINING PROTEIN"/>
    <property type="match status" value="1"/>
</dbReference>
<dbReference type="SUPFAM" id="SSF52540">
    <property type="entry name" value="P-loop containing nucleoside triphosphate hydrolases"/>
    <property type="match status" value="1"/>
</dbReference>
<dbReference type="InterPro" id="IPR027417">
    <property type="entry name" value="P-loop_NTPase"/>
</dbReference>
<dbReference type="Gene3D" id="1.25.40.10">
    <property type="entry name" value="Tetratricopeptide repeat domain"/>
    <property type="match status" value="4"/>
</dbReference>
<dbReference type="SUPFAM" id="SSF48452">
    <property type="entry name" value="TPR-like"/>
    <property type="match status" value="3"/>
</dbReference>
<keyword evidence="2" id="KW-0067">ATP-binding</keyword>
<dbReference type="Gene3D" id="1.10.10.10">
    <property type="entry name" value="Winged helix-like DNA-binding domain superfamily/Winged helix DNA-binding domain"/>
    <property type="match status" value="1"/>
</dbReference>
<dbReference type="InterPro" id="IPR019734">
    <property type="entry name" value="TPR_rpt"/>
</dbReference>
<dbReference type="Pfam" id="PF03704">
    <property type="entry name" value="BTAD"/>
    <property type="match status" value="1"/>
</dbReference>
<dbReference type="AlphaFoldDB" id="A0A0N8GR62"/>
<dbReference type="SMART" id="SM01043">
    <property type="entry name" value="BTAD"/>
    <property type="match status" value="1"/>
</dbReference>
<dbReference type="SMART" id="SM00028">
    <property type="entry name" value="TPR"/>
    <property type="match status" value="5"/>
</dbReference>
<organism evidence="4 5">
    <name type="scientific">Herpetosiphon geysericola</name>
    <dbReference type="NCBI Taxonomy" id="70996"/>
    <lineage>
        <taxon>Bacteria</taxon>
        <taxon>Bacillati</taxon>
        <taxon>Chloroflexota</taxon>
        <taxon>Chloroflexia</taxon>
        <taxon>Herpetosiphonales</taxon>
        <taxon>Herpetosiphonaceae</taxon>
        <taxon>Herpetosiphon</taxon>
    </lineage>
</organism>
<dbReference type="InterPro" id="IPR011990">
    <property type="entry name" value="TPR-like_helical_dom_sf"/>
</dbReference>
<name>A0A0N8GR62_9CHLR</name>
<dbReference type="GO" id="GO:0004016">
    <property type="term" value="F:adenylate cyclase activity"/>
    <property type="evidence" value="ECO:0007669"/>
    <property type="project" value="TreeGrafter"/>
</dbReference>
<gene>
    <name evidence="4" type="ORF">SE18_18585</name>
</gene>
<evidence type="ECO:0000256" key="1">
    <source>
        <dbReference type="ARBA" id="ARBA00022741"/>
    </source>
</evidence>
<dbReference type="InterPro" id="IPR036388">
    <property type="entry name" value="WH-like_DNA-bd_sf"/>
</dbReference>
<dbReference type="Gene3D" id="3.40.50.300">
    <property type="entry name" value="P-loop containing nucleotide triphosphate hydrolases"/>
    <property type="match status" value="1"/>
</dbReference>
<dbReference type="RefSeq" id="WP_054535938.1">
    <property type="nucleotide sequence ID" value="NZ_LGKP01000025.1"/>
</dbReference>
<dbReference type="GO" id="GO:0005737">
    <property type="term" value="C:cytoplasm"/>
    <property type="evidence" value="ECO:0007669"/>
    <property type="project" value="TreeGrafter"/>
</dbReference>
<keyword evidence="1" id="KW-0547">Nucleotide-binding</keyword>
<dbReference type="InterPro" id="IPR005158">
    <property type="entry name" value="BTAD"/>
</dbReference>
<keyword evidence="5" id="KW-1185">Reference proteome</keyword>
<dbReference type="GO" id="GO:0005524">
    <property type="term" value="F:ATP binding"/>
    <property type="evidence" value="ECO:0007669"/>
    <property type="project" value="UniProtKB-KW"/>
</dbReference>
<dbReference type="EMBL" id="LGKP01000025">
    <property type="protein sequence ID" value="KPL85610.1"/>
    <property type="molecule type" value="Genomic_DNA"/>
</dbReference>
<evidence type="ECO:0000313" key="5">
    <source>
        <dbReference type="Proteomes" id="UP000050277"/>
    </source>
</evidence>
<dbReference type="Proteomes" id="UP000050277">
    <property type="component" value="Unassembled WGS sequence"/>
</dbReference>